<evidence type="ECO:0000259" key="1">
    <source>
        <dbReference type="Pfam" id="PF01494"/>
    </source>
</evidence>
<dbReference type="Pfam" id="PF01494">
    <property type="entry name" value="FAD_binding_3"/>
    <property type="match status" value="1"/>
</dbReference>
<evidence type="ECO:0000313" key="2">
    <source>
        <dbReference type="EMBL" id="BDG10137.1"/>
    </source>
</evidence>
<dbReference type="Gene3D" id="3.50.50.60">
    <property type="entry name" value="FAD/NAD(P)-binding domain"/>
    <property type="match status" value="1"/>
</dbReference>
<dbReference type="InterPro" id="IPR036188">
    <property type="entry name" value="FAD/NAD-bd_sf"/>
</dbReference>
<keyword evidence="3" id="KW-1185">Reference proteome</keyword>
<dbReference type="Proteomes" id="UP001162734">
    <property type="component" value="Chromosome"/>
</dbReference>
<evidence type="ECO:0000313" key="3">
    <source>
        <dbReference type="Proteomes" id="UP001162734"/>
    </source>
</evidence>
<dbReference type="EMBL" id="AP025592">
    <property type="protein sequence ID" value="BDG10137.1"/>
    <property type="molecule type" value="Genomic_DNA"/>
</dbReference>
<accession>A0ABM7XE45</accession>
<dbReference type="InterPro" id="IPR050407">
    <property type="entry name" value="Geranylgeranyl_reductase"/>
</dbReference>
<dbReference type="InterPro" id="IPR002938">
    <property type="entry name" value="FAD-bd"/>
</dbReference>
<dbReference type="PRINTS" id="PR00420">
    <property type="entry name" value="RNGMNOXGNASE"/>
</dbReference>
<proteinExistence type="predicted"/>
<protein>
    <submittedName>
        <fullName evidence="2">Oxidoreductase</fullName>
    </submittedName>
</protein>
<dbReference type="PANTHER" id="PTHR42685:SF19">
    <property type="entry name" value="POSSIBLE OXIDOREDUCTASE"/>
    <property type="match status" value="1"/>
</dbReference>
<dbReference type="SUPFAM" id="SSF51905">
    <property type="entry name" value="FAD/NAD(P)-binding domain"/>
    <property type="match status" value="1"/>
</dbReference>
<gene>
    <name evidence="2" type="ORF">AMPC_32500</name>
</gene>
<reference evidence="3" key="1">
    <citation type="journal article" date="2022" name="Int. J. Syst. Evol. Microbiol.">
        <title>Anaeromyxobacter oryzae sp. nov., Anaeromyxobacter diazotrophicus sp. nov. and Anaeromyxobacter paludicola sp. nov., isolated from paddy soils.</title>
        <authorList>
            <person name="Itoh H."/>
            <person name="Xu Z."/>
            <person name="Mise K."/>
            <person name="Masuda Y."/>
            <person name="Ushijima N."/>
            <person name="Hayakawa C."/>
            <person name="Shiratori Y."/>
            <person name="Senoo K."/>
        </authorList>
    </citation>
    <scope>NUCLEOTIDE SEQUENCE [LARGE SCALE GENOMIC DNA]</scope>
    <source>
        <strain evidence="3">Red630</strain>
    </source>
</reference>
<feature type="domain" description="FAD-binding" evidence="1">
    <location>
        <begin position="3"/>
        <end position="189"/>
    </location>
</feature>
<name>A0ABM7XE45_9BACT</name>
<dbReference type="RefSeq" id="WP_248342531.1">
    <property type="nucleotide sequence ID" value="NZ_AP025592.1"/>
</dbReference>
<organism evidence="2 3">
    <name type="scientific">Anaeromyxobacter paludicola</name>
    <dbReference type="NCBI Taxonomy" id="2918171"/>
    <lineage>
        <taxon>Bacteria</taxon>
        <taxon>Pseudomonadati</taxon>
        <taxon>Myxococcota</taxon>
        <taxon>Myxococcia</taxon>
        <taxon>Myxococcales</taxon>
        <taxon>Cystobacterineae</taxon>
        <taxon>Anaeromyxobacteraceae</taxon>
        <taxon>Anaeromyxobacter</taxon>
    </lineage>
</organism>
<sequence>MRDVLVIGGGPAGLAAAIAAAARGLSVEVLERRALPADKPCGEGILPAGVAALGALGALPRLDRASVSPVRAIRWLDESGARAEARLRGAGGLGVRRTALSAALLDRARHLGVAVREGCEVRAHRREPDGVTLETSDGERRGRLLVAADGLASPVRAREGWDLPGPERRRFGVRRHLARAPWSDAVEVHFADGAEAYVTPAGPGRVGVALLFEEDAPHAFERLLTRFPALGDRLAGAPFETPAAGAGPLERRASRVCADRLVLLGDAAGYVDALTGEGLSLAFDAALALGRCLPEALARDGARAALRPWEREVRSRWRRYQAITRLVLAVSRRPPLRRRAIALLGASPQLFGALVHSAIG</sequence>
<dbReference type="PANTHER" id="PTHR42685">
    <property type="entry name" value="GERANYLGERANYL DIPHOSPHATE REDUCTASE"/>
    <property type="match status" value="1"/>
</dbReference>